<keyword evidence="7" id="KW-1003">Cell membrane</keyword>
<evidence type="ECO:0000256" key="12">
    <source>
        <dbReference type="ARBA" id="ARBA00023136"/>
    </source>
</evidence>
<reference evidence="14 15" key="1">
    <citation type="submission" date="2022-01" db="EMBL/GenBank/DDBJ databases">
        <authorList>
            <person name="Won M."/>
            <person name="Kim S.-J."/>
            <person name="Kwon S.-W."/>
        </authorList>
    </citation>
    <scope>NUCLEOTIDE SEQUENCE [LARGE SCALE GENOMIC DNA]</scope>
    <source>
        <strain evidence="14 15">KCTC 23505</strain>
    </source>
</reference>
<comment type="similarity">
    <text evidence="3">Belongs to the YajC family.</text>
</comment>
<evidence type="ECO:0000256" key="5">
    <source>
        <dbReference type="ARBA" id="ARBA00014962"/>
    </source>
</evidence>
<keyword evidence="9" id="KW-0653">Protein transport</keyword>
<evidence type="ECO:0000256" key="11">
    <source>
        <dbReference type="ARBA" id="ARBA00023010"/>
    </source>
</evidence>
<dbReference type="PANTHER" id="PTHR33909">
    <property type="entry name" value="SEC TRANSLOCON ACCESSORY COMPLEX SUBUNIT YAJC"/>
    <property type="match status" value="1"/>
</dbReference>
<evidence type="ECO:0000256" key="6">
    <source>
        <dbReference type="ARBA" id="ARBA00022448"/>
    </source>
</evidence>
<dbReference type="PANTHER" id="PTHR33909:SF1">
    <property type="entry name" value="SEC TRANSLOCON ACCESSORY COMPLEX SUBUNIT YAJC"/>
    <property type="match status" value="1"/>
</dbReference>
<evidence type="ECO:0000256" key="9">
    <source>
        <dbReference type="ARBA" id="ARBA00022927"/>
    </source>
</evidence>
<dbReference type="EMBL" id="JAKGBZ010000001">
    <property type="protein sequence ID" value="MCF3945211.1"/>
    <property type="molecule type" value="Genomic_DNA"/>
</dbReference>
<comment type="function">
    <text evidence="1">The SecYEG-SecDF-YajC-YidC holo-translocon (HTL) protein secretase/insertase is a supercomplex required for protein secretion, insertion of proteins into membranes, and assembly of membrane protein complexes. While the SecYEG complex is essential for assembly of a number of proteins and complexes, the SecDF-YajC-YidC subcomplex facilitates these functions.</text>
</comment>
<keyword evidence="6" id="KW-0813">Transport</keyword>
<keyword evidence="15" id="KW-1185">Reference proteome</keyword>
<evidence type="ECO:0000256" key="2">
    <source>
        <dbReference type="ARBA" id="ARBA00004162"/>
    </source>
</evidence>
<evidence type="ECO:0000256" key="13">
    <source>
        <dbReference type="SAM" id="Phobius"/>
    </source>
</evidence>
<dbReference type="SMART" id="SM01323">
    <property type="entry name" value="YajC"/>
    <property type="match status" value="1"/>
</dbReference>
<organism evidence="14 15">
    <name type="scientific">Acidiphilium iwatense</name>
    <dbReference type="NCBI Taxonomy" id="768198"/>
    <lineage>
        <taxon>Bacteria</taxon>
        <taxon>Pseudomonadati</taxon>
        <taxon>Pseudomonadota</taxon>
        <taxon>Alphaproteobacteria</taxon>
        <taxon>Acetobacterales</taxon>
        <taxon>Acidocellaceae</taxon>
        <taxon>Acidiphilium</taxon>
    </lineage>
</organism>
<proteinExistence type="inferred from homology"/>
<accession>A0ABS9DR36</accession>
<evidence type="ECO:0000313" key="14">
    <source>
        <dbReference type="EMBL" id="MCF3945211.1"/>
    </source>
</evidence>
<dbReference type="RefSeq" id="WP_235702448.1">
    <property type="nucleotide sequence ID" value="NZ_JAKGBZ010000001.1"/>
</dbReference>
<comment type="subunit">
    <text evidence="4">Part of the SecDF-YidC-YajC translocase complex. The SecDF-YidC-YajC translocase forms a supercomplex with SecYEG, called the holo-translocon (HTL).</text>
</comment>
<keyword evidence="11" id="KW-0811">Translocation</keyword>
<evidence type="ECO:0000256" key="1">
    <source>
        <dbReference type="ARBA" id="ARBA00002061"/>
    </source>
</evidence>
<evidence type="ECO:0000256" key="3">
    <source>
        <dbReference type="ARBA" id="ARBA00006742"/>
    </source>
</evidence>
<evidence type="ECO:0000313" key="15">
    <source>
        <dbReference type="Proteomes" id="UP001521209"/>
    </source>
</evidence>
<dbReference type="InterPro" id="IPR003849">
    <property type="entry name" value="Preprotein_translocase_YajC"/>
</dbReference>
<protein>
    <recommendedName>
        <fullName evidence="5">Sec translocon accessory complex subunit YajC</fullName>
    </recommendedName>
</protein>
<evidence type="ECO:0000256" key="7">
    <source>
        <dbReference type="ARBA" id="ARBA00022475"/>
    </source>
</evidence>
<keyword evidence="10 13" id="KW-1133">Transmembrane helix</keyword>
<name>A0ABS9DR36_9PROT</name>
<evidence type="ECO:0000256" key="4">
    <source>
        <dbReference type="ARBA" id="ARBA00011718"/>
    </source>
</evidence>
<comment type="caution">
    <text evidence="14">The sequence shown here is derived from an EMBL/GenBank/DDBJ whole genome shotgun (WGS) entry which is preliminary data.</text>
</comment>
<keyword evidence="8 13" id="KW-0812">Transmembrane</keyword>
<dbReference type="Pfam" id="PF02699">
    <property type="entry name" value="YajC"/>
    <property type="match status" value="1"/>
</dbReference>
<dbReference type="Proteomes" id="UP001521209">
    <property type="component" value="Unassembled WGS sequence"/>
</dbReference>
<dbReference type="NCBIfam" id="TIGR00739">
    <property type="entry name" value="yajC"/>
    <property type="match status" value="1"/>
</dbReference>
<comment type="subcellular location">
    <subcellularLocation>
        <location evidence="2">Cell membrane</location>
        <topology evidence="2">Single-pass membrane protein</topology>
    </subcellularLocation>
</comment>
<sequence>MFIATAYAASAASPDGGMSAIFSFGPLVLIVVVFYFILIRPQQQQAKTQKTRLAAIRRGDRVVTGGGIIGQVAKAAEGAEEIEVDLAPNLRVTVLRSTISSVLTEKQPEAKPAEAKKAAK</sequence>
<feature type="transmembrane region" description="Helical" evidence="13">
    <location>
        <begin position="20"/>
        <end position="39"/>
    </location>
</feature>
<keyword evidence="12 13" id="KW-0472">Membrane</keyword>
<gene>
    <name evidence="14" type="primary">yajC</name>
    <name evidence="14" type="ORF">L2A60_00735</name>
</gene>
<evidence type="ECO:0000256" key="10">
    <source>
        <dbReference type="ARBA" id="ARBA00022989"/>
    </source>
</evidence>
<evidence type="ECO:0000256" key="8">
    <source>
        <dbReference type="ARBA" id="ARBA00022692"/>
    </source>
</evidence>
<dbReference type="PRINTS" id="PR01853">
    <property type="entry name" value="YAJCTRNLCASE"/>
</dbReference>